<evidence type="ECO:0000256" key="2">
    <source>
        <dbReference type="ARBA" id="ARBA00010958"/>
    </source>
</evidence>
<dbReference type="SUPFAM" id="SSF54001">
    <property type="entry name" value="Cysteine proteinases"/>
    <property type="match status" value="1"/>
</dbReference>
<feature type="compositionally biased region" description="Low complexity" evidence="12">
    <location>
        <begin position="557"/>
        <end position="569"/>
    </location>
</feature>
<reference evidence="15 16" key="1">
    <citation type="submission" date="2024-08" db="EMBL/GenBank/DDBJ databases">
        <authorList>
            <person name="Cucini C."/>
            <person name="Frati F."/>
        </authorList>
    </citation>
    <scope>NUCLEOTIDE SEQUENCE [LARGE SCALE GENOMIC DNA]</scope>
</reference>
<feature type="region of interest" description="Disordered" evidence="12">
    <location>
        <begin position="1"/>
        <end position="24"/>
    </location>
</feature>
<dbReference type="InterPro" id="IPR038765">
    <property type="entry name" value="Papain-like_cys_pep_sf"/>
</dbReference>
<keyword evidence="5 11" id="KW-0645">Protease</keyword>
<comment type="function">
    <text evidence="11">Cysteine protease that plays a key role in autophagy by mediating both proteolytic activation and delipidation of ATG8 family proteins.</text>
</comment>
<evidence type="ECO:0000313" key="16">
    <source>
        <dbReference type="Proteomes" id="UP001642540"/>
    </source>
</evidence>
<evidence type="ECO:0000259" key="14">
    <source>
        <dbReference type="Pfam" id="PF03416"/>
    </source>
</evidence>
<comment type="catalytic activity">
    <reaction evidence="10">
        <text>[protein]-C-terminal L-amino acid-glycyl-phosphatidylethanolamide + H2O = [protein]-C-terminal L-amino acid-glycine + a 1,2-diacyl-sn-glycero-3-phosphoethanolamine</text>
        <dbReference type="Rhea" id="RHEA:67548"/>
        <dbReference type="Rhea" id="RHEA-COMP:17323"/>
        <dbReference type="Rhea" id="RHEA-COMP:17324"/>
        <dbReference type="ChEBI" id="CHEBI:15377"/>
        <dbReference type="ChEBI" id="CHEBI:64612"/>
        <dbReference type="ChEBI" id="CHEBI:172940"/>
        <dbReference type="ChEBI" id="CHEBI:172941"/>
    </reaction>
    <physiologicalReaction direction="left-to-right" evidence="10">
        <dbReference type="Rhea" id="RHEA:67549"/>
    </physiologicalReaction>
</comment>
<feature type="transmembrane region" description="Helical" evidence="13">
    <location>
        <begin position="57"/>
        <end position="77"/>
    </location>
</feature>
<keyword evidence="13" id="KW-1133">Transmembrane helix</keyword>
<comment type="caution">
    <text evidence="15">The sequence shown here is derived from an EMBL/GenBank/DDBJ whole genome shotgun (WGS) entry which is preliminary data.</text>
</comment>
<name>A0ABP1REH9_9HEXA</name>
<dbReference type="EMBL" id="CAXLJM020000072">
    <property type="protein sequence ID" value="CAL8127038.1"/>
    <property type="molecule type" value="Genomic_DNA"/>
</dbReference>
<evidence type="ECO:0000256" key="4">
    <source>
        <dbReference type="ARBA" id="ARBA00022490"/>
    </source>
</evidence>
<dbReference type="Proteomes" id="UP001642540">
    <property type="component" value="Unassembled WGS sequence"/>
</dbReference>
<keyword evidence="9 11" id="KW-0072">Autophagy</keyword>
<evidence type="ECO:0000256" key="10">
    <source>
        <dbReference type="ARBA" id="ARBA00029362"/>
    </source>
</evidence>
<organism evidence="15 16">
    <name type="scientific">Orchesella dallaii</name>
    <dbReference type="NCBI Taxonomy" id="48710"/>
    <lineage>
        <taxon>Eukaryota</taxon>
        <taxon>Metazoa</taxon>
        <taxon>Ecdysozoa</taxon>
        <taxon>Arthropoda</taxon>
        <taxon>Hexapoda</taxon>
        <taxon>Collembola</taxon>
        <taxon>Entomobryomorpha</taxon>
        <taxon>Entomobryoidea</taxon>
        <taxon>Orchesellidae</taxon>
        <taxon>Orchesellinae</taxon>
        <taxon>Orchesella</taxon>
    </lineage>
</organism>
<dbReference type="InterPro" id="IPR005078">
    <property type="entry name" value="Peptidase_C54"/>
</dbReference>
<keyword evidence="13" id="KW-0812">Transmembrane</keyword>
<evidence type="ECO:0000256" key="9">
    <source>
        <dbReference type="ARBA" id="ARBA00023006"/>
    </source>
</evidence>
<evidence type="ECO:0000256" key="8">
    <source>
        <dbReference type="ARBA" id="ARBA00022927"/>
    </source>
</evidence>
<dbReference type="Pfam" id="PF03416">
    <property type="entry name" value="Peptidase_C54"/>
    <property type="match status" value="1"/>
</dbReference>
<evidence type="ECO:0000256" key="11">
    <source>
        <dbReference type="RuleBase" id="RU363115"/>
    </source>
</evidence>
<evidence type="ECO:0000256" key="7">
    <source>
        <dbReference type="ARBA" id="ARBA00022807"/>
    </source>
</evidence>
<keyword evidence="16" id="KW-1185">Reference proteome</keyword>
<dbReference type="InterPro" id="IPR046792">
    <property type="entry name" value="Peptidase_C54_cat"/>
</dbReference>
<evidence type="ECO:0000256" key="13">
    <source>
        <dbReference type="SAM" id="Phobius"/>
    </source>
</evidence>
<comment type="similarity">
    <text evidence="2 11">Belongs to the peptidase C54 family.</text>
</comment>
<sequence>MKSVTSAEKTKSRTNQCSSNTKKKSNENLNSLKEVYQNQSFASFLCFQLSFGLEYSVLLFAYVFVCFACGLVESWLLPLSHKLASNFIVRRLSNWWTVTEESESSSSGLLLFRMQHPGYLSSHHNSTTPNSNSSLRHAEQVLDRVKKGIRLKMDKVLDAYLTGGDSDFPTCESPVWIFGRSYSINYDIEELRRSVSTCMWITYRKNFPSIGGTNLTSDKGWGCMIRAGQMLVAKALLLRHLNQDWHWDSDCRDHIYLQIVSLFEDTKVAPLSLHQVAQSGASLGKPIGSWLGPNTVAQALKKILSSEYVSLDLHIHIAMDSTVVTSEVKRDCLTTGHATPSSVPPTYLVSTPRPDSKWKPLLLVIPLRLGLSDLNEAYVPGIKAALEIPQNIGIIGGRPNHALYFIGYAANEVMYLDPHTVQQAVFVSTKLTDVEKAADETYHIHKPGRMSFSAMDPSIAVCFFCKTESDFDAVCNKLGERFQVTPLPLFEICERRPHDWSSASIVTSSCPVKGSSKSASKSSSALGFTTLSMGSSSCPGGSKSAVGGSGGHSITRSAGGSPSSSVSGRSKSDVDDEDFEILG</sequence>
<comment type="subcellular location">
    <subcellularLocation>
        <location evidence="1 11">Cytoplasm</location>
    </subcellularLocation>
</comment>
<evidence type="ECO:0000256" key="1">
    <source>
        <dbReference type="ARBA" id="ARBA00004496"/>
    </source>
</evidence>
<feature type="domain" description="Peptidase C54 catalytic" evidence="14">
    <location>
        <begin position="189"/>
        <end position="476"/>
    </location>
</feature>
<keyword evidence="7" id="KW-0788">Thiol protease</keyword>
<evidence type="ECO:0000256" key="6">
    <source>
        <dbReference type="ARBA" id="ARBA00022801"/>
    </source>
</evidence>
<dbReference type="PANTHER" id="PTHR22624:SF49">
    <property type="entry name" value="CYSTEINE PROTEASE"/>
    <property type="match status" value="1"/>
</dbReference>
<keyword evidence="6 11" id="KW-0378">Hydrolase</keyword>
<accession>A0ABP1REH9</accession>
<keyword evidence="8 11" id="KW-0653">Protein transport</keyword>
<evidence type="ECO:0000256" key="3">
    <source>
        <dbReference type="ARBA" id="ARBA00022448"/>
    </source>
</evidence>
<protein>
    <recommendedName>
        <fullName evidence="11">Cysteine protease</fullName>
        <ecNumber evidence="11">3.4.22.-</ecNumber>
    </recommendedName>
</protein>
<evidence type="ECO:0000256" key="12">
    <source>
        <dbReference type="SAM" id="MobiDB-lite"/>
    </source>
</evidence>
<feature type="region of interest" description="Disordered" evidence="12">
    <location>
        <begin position="532"/>
        <end position="583"/>
    </location>
</feature>
<keyword evidence="4 11" id="KW-0963">Cytoplasm</keyword>
<proteinExistence type="inferred from homology"/>
<evidence type="ECO:0000313" key="15">
    <source>
        <dbReference type="EMBL" id="CAL8127038.1"/>
    </source>
</evidence>
<dbReference type="EC" id="3.4.22.-" evidence="11"/>
<dbReference type="PANTHER" id="PTHR22624">
    <property type="entry name" value="CYSTEINE PROTEASE ATG4"/>
    <property type="match status" value="1"/>
</dbReference>
<evidence type="ECO:0000256" key="5">
    <source>
        <dbReference type="ARBA" id="ARBA00022670"/>
    </source>
</evidence>
<feature type="compositionally biased region" description="Polar residues" evidence="12">
    <location>
        <begin position="1"/>
        <end position="17"/>
    </location>
</feature>
<gene>
    <name evidence="15" type="ORF">ODALV1_LOCUS21669</name>
</gene>
<feature type="compositionally biased region" description="Acidic residues" evidence="12">
    <location>
        <begin position="574"/>
        <end position="583"/>
    </location>
</feature>
<keyword evidence="3" id="KW-0813">Transport</keyword>
<keyword evidence="13" id="KW-0472">Membrane</keyword>